<feature type="region of interest" description="Disordered" evidence="1">
    <location>
        <begin position="60"/>
        <end position="85"/>
    </location>
</feature>
<feature type="compositionally biased region" description="Basic and acidic residues" evidence="1">
    <location>
        <begin position="366"/>
        <end position="376"/>
    </location>
</feature>
<sequence length="680" mass="77284">MGQKKVPVQGTSIWSDAEPLYVYKGTTTCYYVGQKPRYSDDYFFRRLADIETKLRNISQEHNFSSKQTGGTKQDLKSQERSWKTDQECQSSAEKFSNFYWQDTSNASSTTSWEFNAEKTLRTKESIFFYINTMGQHSDNFKNCNRKSDMVERPVNQIEWSIIHSTDSRAGGFYRLQQLGVGNCSGFKHLHRAVDSGRINESYQCQGAKHCTVCAKNFGSIGKICNDIFDNNTTLAYIKKFGGTTSVTLLEVAENIWAHCLKTKTRPQVAYVSTYLSPKLNKKFDPHDVDLFATDGNTKLSLYYNMGKHILLPSMEFNFSSITEGLEGENNNDTDCSNVKFSNIVSHSQSTSNRKTDTNSSNINNTRSEKRKITSSKEQELVAGRMENQWNCLKTEDLAENAIKIINSCRLVRRRARYYKGSYLLKSFLKSLDESNIIRIQRTEFNIKHIINNFNRIDPSDELDAESLTSKTCWLMAICGMMRASNLHKIDPSDELDAESLTSKTCWLMAICGMMRASNLHKIGDYQTIITETSVKLIVVASKKKKKGKPIETLVVIKAHRDPILYPVTAYSAYKRKMATSVCSRPHVNDKLIIVNHLFRHLKNSNKLLTVDSISRNIKYILSLMHLGNNQNVPKARAIGATLATNARASSNSIISHANWSSYCIFDTYYRLSKDSGDNLT</sequence>
<reference evidence="2 3" key="1">
    <citation type="journal article" date="2018" name="MBio">
        <title>Comparative Genomics Reveals the Core Gene Toolbox for the Fungus-Insect Symbiosis.</title>
        <authorList>
            <person name="Wang Y."/>
            <person name="Stata M."/>
            <person name="Wang W."/>
            <person name="Stajich J.E."/>
            <person name="White M.M."/>
            <person name="Moncalvo J.M."/>
        </authorList>
    </citation>
    <scope>NUCLEOTIDE SEQUENCE [LARGE SCALE GENOMIC DNA]</scope>
    <source>
        <strain evidence="2 3">SWE-8-4</strain>
    </source>
</reference>
<evidence type="ECO:0000313" key="2">
    <source>
        <dbReference type="EMBL" id="PVU89883.1"/>
    </source>
</evidence>
<dbReference type="GO" id="GO:0015074">
    <property type="term" value="P:DNA integration"/>
    <property type="evidence" value="ECO:0007669"/>
    <property type="project" value="InterPro"/>
</dbReference>
<feature type="compositionally biased region" description="Polar residues" evidence="1">
    <location>
        <begin position="346"/>
        <end position="365"/>
    </location>
</feature>
<evidence type="ECO:0000313" key="3">
    <source>
        <dbReference type="Proteomes" id="UP000245383"/>
    </source>
</evidence>
<dbReference type="STRING" id="133385.A0A2T9YC11"/>
<dbReference type="GO" id="GO:0006310">
    <property type="term" value="P:DNA recombination"/>
    <property type="evidence" value="ECO:0007669"/>
    <property type="project" value="InterPro"/>
</dbReference>
<proteinExistence type="predicted"/>
<dbReference type="Proteomes" id="UP000245383">
    <property type="component" value="Unassembled WGS sequence"/>
</dbReference>
<organism evidence="2 3">
    <name type="scientific">Smittium simulii</name>
    <dbReference type="NCBI Taxonomy" id="133385"/>
    <lineage>
        <taxon>Eukaryota</taxon>
        <taxon>Fungi</taxon>
        <taxon>Fungi incertae sedis</taxon>
        <taxon>Zoopagomycota</taxon>
        <taxon>Kickxellomycotina</taxon>
        <taxon>Harpellomycetes</taxon>
        <taxon>Harpellales</taxon>
        <taxon>Legeriomycetaceae</taxon>
        <taxon>Smittium</taxon>
    </lineage>
</organism>
<comment type="caution">
    <text evidence="2">The sequence shown here is derived from an EMBL/GenBank/DDBJ whole genome shotgun (WGS) entry which is preliminary data.</text>
</comment>
<accession>A0A2T9YC11</accession>
<gene>
    <name evidence="2" type="ORF">BB561_005126</name>
</gene>
<dbReference type="GO" id="GO:0003677">
    <property type="term" value="F:DNA binding"/>
    <property type="evidence" value="ECO:0007669"/>
    <property type="project" value="InterPro"/>
</dbReference>
<name>A0A2T9YC11_9FUNG</name>
<evidence type="ECO:0000256" key="1">
    <source>
        <dbReference type="SAM" id="MobiDB-lite"/>
    </source>
</evidence>
<dbReference type="Gene3D" id="1.10.443.10">
    <property type="entry name" value="Intergrase catalytic core"/>
    <property type="match status" value="1"/>
</dbReference>
<protein>
    <submittedName>
        <fullName evidence="2">Uncharacterized protein</fullName>
    </submittedName>
</protein>
<feature type="compositionally biased region" description="Basic and acidic residues" evidence="1">
    <location>
        <begin position="73"/>
        <end position="85"/>
    </location>
</feature>
<dbReference type="EMBL" id="MBFR01000291">
    <property type="protein sequence ID" value="PVU89883.1"/>
    <property type="molecule type" value="Genomic_DNA"/>
</dbReference>
<keyword evidence="3" id="KW-1185">Reference proteome</keyword>
<dbReference type="AlphaFoldDB" id="A0A2T9YC11"/>
<dbReference type="InterPro" id="IPR013762">
    <property type="entry name" value="Integrase-like_cat_sf"/>
</dbReference>
<feature type="compositionally biased region" description="Polar residues" evidence="1">
    <location>
        <begin position="60"/>
        <end position="71"/>
    </location>
</feature>
<feature type="region of interest" description="Disordered" evidence="1">
    <location>
        <begin position="346"/>
        <end position="376"/>
    </location>
</feature>